<proteinExistence type="predicted"/>
<feature type="transmembrane region" description="Helical" evidence="1">
    <location>
        <begin position="66"/>
        <end position="88"/>
    </location>
</feature>
<evidence type="ECO:0000256" key="1">
    <source>
        <dbReference type="SAM" id="Phobius"/>
    </source>
</evidence>
<sequence>MSGIYFESNSNLSVTGRDRRVTATPAVESSIAPLAMPGLIIGLVLVGLGVVALLRLGDWAGSYGPVLVLLAYVFYMAAAVRLVLWGAVTVRSLHRR</sequence>
<keyword evidence="3" id="KW-1185">Reference proteome</keyword>
<accession>A0ABQ2KWV9</accession>
<keyword evidence="1" id="KW-0472">Membrane</keyword>
<evidence type="ECO:0000313" key="2">
    <source>
        <dbReference type="EMBL" id="GGN95283.1"/>
    </source>
</evidence>
<evidence type="ECO:0000313" key="3">
    <source>
        <dbReference type="Proteomes" id="UP000658127"/>
    </source>
</evidence>
<dbReference type="RefSeq" id="WP_189033773.1">
    <property type="nucleotide sequence ID" value="NZ_BMNE01000009.1"/>
</dbReference>
<organism evidence="2 3">
    <name type="scientific">Nocardia rhizosphaerihabitans</name>
    <dbReference type="NCBI Taxonomy" id="1691570"/>
    <lineage>
        <taxon>Bacteria</taxon>
        <taxon>Bacillati</taxon>
        <taxon>Actinomycetota</taxon>
        <taxon>Actinomycetes</taxon>
        <taxon>Mycobacteriales</taxon>
        <taxon>Nocardiaceae</taxon>
        <taxon>Nocardia</taxon>
    </lineage>
</organism>
<dbReference type="Proteomes" id="UP000658127">
    <property type="component" value="Unassembled WGS sequence"/>
</dbReference>
<reference evidence="3" key="1">
    <citation type="journal article" date="2019" name="Int. J. Syst. Evol. Microbiol.">
        <title>The Global Catalogue of Microorganisms (GCM) 10K type strain sequencing project: providing services to taxonomists for standard genome sequencing and annotation.</title>
        <authorList>
            <consortium name="The Broad Institute Genomics Platform"/>
            <consortium name="The Broad Institute Genome Sequencing Center for Infectious Disease"/>
            <person name="Wu L."/>
            <person name="Ma J."/>
        </authorList>
    </citation>
    <scope>NUCLEOTIDE SEQUENCE [LARGE SCALE GENOMIC DNA]</scope>
    <source>
        <strain evidence="3">CGMCC 4.7329</strain>
    </source>
</reference>
<gene>
    <name evidence="2" type="ORF">GCM10011610_59120</name>
</gene>
<protein>
    <submittedName>
        <fullName evidence="2">Uncharacterized protein</fullName>
    </submittedName>
</protein>
<keyword evidence="1" id="KW-0812">Transmembrane</keyword>
<name>A0ABQ2KWV9_9NOCA</name>
<feature type="transmembrane region" description="Helical" evidence="1">
    <location>
        <begin position="34"/>
        <end position="54"/>
    </location>
</feature>
<comment type="caution">
    <text evidence="2">The sequence shown here is derived from an EMBL/GenBank/DDBJ whole genome shotgun (WGS) entry which is preliminary data.</text>
</comment>
<keyword evidence="1" id="KW-1133">Transmembrane helix</keyword>
<dbReference type="EMBL" id="BMNE01000009">
    <property type="protein sequence ID" value="GGN95283.1"/>
    <property type="molecule type" value="Genomic_DNA"/>
</dbReference>